<dbReference type="PANTHER" id="PTHR12487">
    <property type="entry name" value="TEASHIRT-RELATED"/>
    <property type="match status" value="1"/>
</dbReference>
<feature type="compositionally biased region" description="Polar residues" evidence="13">
    <location>
        <begin position="343"/>
        <end position="357"/>
    </location>
</feature>
<keyword evidence="4" id="KW-0479">Metal-binding</keyword>
<dbReference type="GO" id="GO:0003677">
    <property type="term" value="F:DNA binding"/>
    <property type="evidence" value="ECO:0007669"/>
    <property type="project" value="UniProtKB-KW"/>
</dbReference>
<feature type="region of interest" description="Disordered" evidence="13">
    <location>
        <begin position="650"/>
        <end position="713"/>
    </location>
</feature>
<dbReference type="SUPFAM" id="SSF57667">
    <property type="entry name" value="beta-beta-alpha zinc fingers"/>
    <property type="match status" value="1"/>
</dbReference>
<feature type="region of interest" description="Disordered" evidence="13">
    <location>
        <begin position="20"/>
        <end position="41"/>
    </location>
</feature>
<comment type="similarity">
    <text evidence="1">Belongs to the teashirt C2H2-type zinc-finger protein family.</text>
</comment>
<keyword evidence="9" id="KW-0238">DNA-binding</keyword>
<evidence type="ECO:0000256" key="1">
    <source>
        <dbReference type="ARBA" id="ARBA00007158"/>
    </source>
</evidence>
<evidence type="ECO:0000256" key="5">
    <source>
        <dbReference type="ARBA" id="ARBA00022737"/>
    </source>
</evidence>
<feature type="region of interest" description="Disordered" evidence="13">
    <location>
        <begin position="747"/>
        <end position="919"/>
    </location>
</feature>
<feature type="domain" description="C2H2-type" evidence="14">
    <location>
        <begin position="463"/>
        <end position="487"/>
    </location>
</feature>
<keyword evidence="10" id="KW-0804">Transcription</keyword>
<evidence type="ECO:0000256" key="9">
    <source>
        <dbReference type="ARBA" id="ARBA00023125"/>
    </source>
</evidence>
<evidence type="ECO:0000256" key="10">
    <source>
        <dbReference type="ARBA" id="ARBA00023163"/>
    </source>
</evidence>
<keyword evidence="5" id="KW-0677">Repeat</keyword>
<evidence type="ECO:0000313" key="15">
    <source>
        <dbReference type="EMBL" id="JAR88925.1"/>
    </source>
</evidence>
<feature type="compositionally biased region" description="Low complexity" evidence="13">
    <location>
        <begin position="1013"/>
        <end position="1049"/>
    </location>
</feature>
<feature type="region of interest" description="Disordered" evidence="13">
    <location>
        <begin position="582"/>
        <end position="613"/>
    </location>
</feature>
<dbReference type="GO" id="GO:0008270">
    <property type="term" value="F:zinc ion binding"/>
    <property type="evidence" value="ECO:0007669"/>
    <property type="project" value="UniProtKB-KW"/>
</dbReference>
<feature type="compositionally biased region" description="Acidic residues" evidence="13">
    <location>
        <begin position="184"/>
        <end position="196"/>
    </location>
</feature>
<keyword evidence="8" id="KW-0805">Transcription regulation</keyword>
<organism evidence="15">
    <name type="scientific">Ixodes ricinus</name>
    <name type="common">Common tick</name>
    <name type="synonym">Acarus ricinus</name>
    <dbReference type="NCBI Taxonomy" id="34613"/>
    <lineage>
        <taxon>Eukaryota</taxon>
        <taxon>Metazoa</taxon>
        <taxon>Ecdysozoa</taxon>
        <taxon>Arthropoda</taxon>
        <taxon>Chelicerata</taxon>
        <taxon>Arachnida</taxon>
        <taxon>Acari</taxon>
        <taxon>Parasitiformes</taxon>
        <taxon>Ixodida</taxon>
        <taxon>Ixodoidea</taxon>
        <taxon>Ixodidae</taxon>
        <taxon>Ixodinae</taxon>
        <taxon>Ixodes</taxon>
    </lineage>
</organism>
<feature type="region of interest" description="Disordered" evidence="13">
    <location>
        <begin position="395"/>
        <end position="440"/>
    </location>
</feature>
<feature type="region of interest" description="Disordered" evidence="13">
    <location>
        <begin position="318"/>
        <end position="357"/>
    </location>
</feature>
<evidence type="ECO:0000256" key="2">
    <source>
        <dbReference type="ARBA" id="ARBA00022473"/>
    </source>
</evidence>
<keyword evidence="7" id="KW-0862">Zinc</keyword>
<feature type="compositionally biased region" description="Low complexity" evidence="13">
    <location>
        <begin position="82"/>
        <end position="118"/>
    </location>
</feature>
<dbReference type="GO" id="GO:0005634">
    <property type="term" value="C:nucleus"/>
    <property type="evidence" value="ECO:0007669"/>
    <property type="project" value="TreeGrafter"/>
</dbReference>
<evidence type="ECO:0000256" key="3">
    <source>
        <dbReference type="ARBA" id="ARBA00022491"/>
    </source>
</evidence>
<keyword evidence="3" id="KW-0678">Repressor</keyword>
<evidence type="ECO:0000256" key="7">
    <source>
        <dbReference type="ARBA" id="ARBA00022833"/>
    </source>
</evidence>
<dbReference type="Gene3D" id="3.30.160.60">
    <property type="entry name" value="Classic Zinc Finger"/>
    <property type="match status" value="1"/>
</dbReference>
<dbReference type="PANTHER" id="PTHR12487:SF7">
    <property type="entry name" value="PROTEIN TEASHIRT-RELATED"/>
    <property type="match status" value="1"/>
</dbReference>
<dbReference type="SMART" id="SM00355">
    <property type="entry name" value="ZnF_C2H2"/>
    <property type="match status" value="4"/>
</dbReference>
<evidence type="ECO:0000256" key="13">
    <source>
        <dbReference type="SAM" id="MobiDB-lite"/>
    </source>
</evidence>
<dbReference type="PROSITE" id="PS00028">
    <property type="entry name" value="ZINC_FINGER_C2H2_1"/>
    <property type="match status" value="3"/>
</dbReference>
<feature type="domain" description="C2H2-type" evidence="14">
    <location>
        <begin position="517"/>
        <end position="546"/>
    </location>
</feature>
<dbReference type="PROSITE" id="PS50157">
    <property type="entry name" value="ZINC_FINGER_C2H2_2"/>
    <property type="match status" value="2"/>
</dbReference>
<name>A0A147BF55_IXORI</name>
<evidence type="ECO:0000259" key="14">
    <source>
        <dbReference type="PROSITE" id="PS50157"/>
    </source>
</evidence>
<feature type="compositionally biased region" description="Low complexity" evidence="13">
    <location>
        <begin position="862"/>
        <end position="889"/>
    </location>
</feature>
<dbReference type="Pfam" id="PF12756">
    <property type="entry name" value="zf-C2H2_2"/>
    <property type="match status" value="1"/>
</dbReference>
<keyword evidence="6 12" id="KW-0863">Zinc-finger</keyword>
<dbReference type="EMBL" id="GEGO01006479">
    <property type="protein sequence ID" value="JAR88925.1"/>
    <property type="molecule type" value="Transcribed_RNA"/>
</dbReference>
<feature type="region of interest" description="Disordered" evidence="13">
    <location>
        <begin position="990"/>
        <end position="1056"/>
    </location>
</feature>
<evidence type="ECO:0000256" key="4">
    <source>
        <dbReference type="ARBA" id="ARBA00022723"/>
    </source>
</evidence>
<feature type="compositionally biased region" description="Basic and acidic residues" evidence="13">
    <location>
        <begin position="59"/>
        <end position="81"/>
    </location>
</feature>
<evidence type="ECO:0000256" key="12">
    <source>
        <dbReference type="PROSITE-ProRule" id="PRU00042"/>
    </source>
</evidence>
<evidence type="ECO:0000256" key="6">
    <source>
        <dbReference type="ARBA" id="ARBA00022771"/>
    </source>
</evidence>
<protein>
    <submittedName>
        <fullName evidence="15">Putative tiptop</fullName>
    </submittedName>
</protein>
<sequence>MVIRSASAEAVAVIAPAVTAATATTTRRRPRKAPPRPSCRLSLVDAVVAGLAAAAAKKQKWEEGEGKGEADAAADDAREDVSVTSDTRSTSPPTQQTGTPPRLPSTAAAAPQSPSTETEAASVPPTEEPPGLASPMQDEYPANDAAVLKQDPDDNELPQKMVTEPIRDEIPVLEPMVVVKKEENEADEGGIEDDAPLDFSIKKPGGSGSEVAESGDEEMGAPDPPAANGATDSPLDLSVSRRRTRPPMRDHKPAKLSRLEPGPVGLTASGTPWLGPRLPNAPSPVALAARNMAAEPHAHHQHHHSWNGKVKRERSVASDMGTPVGPVMKSGFSEKSKSDSFRPASNRQNPWQSQWISRSGEQTKDVFTCVWCKESFQSLADMTLHMKQSPRCGMAGMHAAVPPSQPATSSSAGHTTPPPPKLTATPPGASGATTKDGVPLPRKLVRGQDVWLGKGAEQTRQILKCMWCGQSFKSLADMTTHMRVTQHYTNIISQEQIISWRTPEDKLANQSQVNAVLTCKVCDQAFGSLKELSYHMVKNSHYKEHILRSITEGGGRRRQTRERRKKSLPVRKLLELERMEMTTRGGPGAPGAAAAGAGPQAAASPLGASGATETDGKIACEECAEKVDAKDFVQHIKSCSRSQQLLKTALQQQQVRPEPCSSNESRKSAEDDTPPPPPLESPRPQSAEPDRAASAESETTPNSTSSSSTSVLNAIERLIEKSFDSKGKRGGPTSAGILQRLGIDEEVYPPWHPAGSPRYASLKSSGHSPRLTGGLASPCPSEEHQGPASHSAASPHSGVSSPRHDKDGDPTVLDPERLSQPRSPAESISTRASSPGADDLVIADGGPSRRSSERGGPDTDDLSSSSSCDAPGSDVKAPSSPKPKQTSSPRLAGVPVAAASRSRRSHHNGEGDAVSNHPLKELQKLLDKTDAHLSRSNVPQAASPGSILAFSWACNDAATSDSLMKCAFCDTHFVSKGAYRHHLSKMHFIKDGSAPPGDSPTWKGAHREHCKESPPAAAGNPGSSHSSPAGAPSAAVAASPATSPAAPAEESPHSKFLKYTELAKQLSSKYV</sequence>
<dbReference type="GO" id="GO:0000981">
    <property type="term" value="F:DNA-binding transcription factor activity, RNA polymerase II-specific"/>
    <property type="evidence" value="ECO:0007669"/>
    <property type="project" value="TreeGrafter"/>
</dbReference>
<evidence type="ECO:0000256" key="8">
    <source>
        <dbReference type="ARBA" id="ARBA00023015"/>
    </source>
</evidence>
<feature type="region of interest" description="Disordered" evidence="13">
    <location>
        <begin position="55"/>
        <end position="264"/>
    </location>
</feature>
<accession>A0A147BF55</accession>
<keyword evidence="2" id="KW-0217">Developmental protein</keyword>
<feature type="compositionally biased region" description="Low complexity" evidence="13">
    <location>
        <begin position="422"/>
        <end position="434"/>
    </location>
</feature>
<dbReference type="AlphaFoldDB" id="A0A147BF55"/>
<reference evidence="15" key="1">
    <citation type="journal article" date="2018" name="PLoS Negl. Trop. Dis.">
        <title>Sialome diversity of ticks revealed by RNAseq of single tick salivary glands.</title>
        <authorList>
            <person name="Perner J."/>
            <person name="Kropackova S."/>
            <person name="Kopacek P."/>
            <person name="Ribeiro J.M."/>
        </authorList>
    </citation>
    <scope>NUCLEOTIDE SEQUENCE</scope>
    <source>
        <strain evidence="15">Siblings of single egg batch collected in Ceske Budejovice</strain>
        <tissue evidence="15">Salivary glands</tissue>
    </source>
</reference>
<proteinExistence type="inferred from homology"/>
<feature type="compositionally biased region" description="Low complexity" evidence="13">
    <location>
        <begin position="786"/>
        <end position="801"/>
    </location>
</feature>
<keyword evidence="11" id="KW-0539">Nucleus</keyword>
<dbReference type="InterPro" id="IPR013087">
    <property type="entry name" value="Znf_C2H2_type"/>
</dbReference>
<feature type="compositionally biased region" description="Basic and acidic residues" evidence="13">
    <location>
        <begin position="802"/>
        <end position="819"/>
    </location>
</feature>
<dbReference type="InterPro" id="IPR027008">
    <property type="entry name" value="Teashirt_fam"/>
</dbReference>
<feature type="compositionally biased region" description="Basic residues" evidence="13">
    <location>
        <begin position="556"/>
        <end position="568"/>
    </location>
</feature>
<feature type="compositionally biased region" description="Polar residues" evidence="13">
    <location>
        <begin position="820"/>
        <end position="833"/>
    </location>
</feature>
<feature type="compositionally biased region" description="Low complexity" evidence="13">
    <location>
        <begin position="694"/>
        <end position="710"/>
    </location>
</feature>
<feature type="compositionally biased region" description="Low complexity" evidence="13">
    <location>
        <begin position="590"/>
        <end position="611"/>
    </location>
</feature>
<dbReference type="InterPro" id="IPR036236">
    <property type="entry name" value="Znf_C2H2_sf"/>
</dbReference>
<dbReference type="InterPro" id="IPR041661">
    <property type="entry name" value="ZN622/Rei1/Reh1_Znf-C2H2"/>
</dbReference>
<evidence type="ECO:0000256" key="11">
    <source>
        <dbReference type="ARBA" id="ARBA00023242"/>
    </source>
</evidence>
<feature type="region of interest" description="Disordered" evidence="13">
    <location>
        <begin position="549"/>
        <end position="568"/>
    </location>
</feature>